<dbReference type="PROSITE" id="PS00455">
    <property type="entry name" value="AMP_BINDING"/>
    <property type="match status" value="1"/>
</dbReference>
<dbReference type="PANTHER" id="PTHR43272:SF32">
    <property type="entry name" value="AMP-DEPENDENT SYNTHETASE_LIGASE DOMAIN-CONTAINING PROTEIN"/>
    <property type="match status" value="1"/>
</dbReference>
<keyword evidence="3" id="KW-0276">Fatty acid metabolism</keyword>
<dbReference type="PANTHER" id="PTHR43272">
    <property type="entry name" value="LONG-CHAIN-FATTY-ACID--COA LIGASE"/>
    <property type="match status" value="1"/>
</dbReference>
<evidence type="ECO:0000256" key="3">
    <source>
        <dbReference type="ARBA" id="ARBA00022832"/>
    </source>
</evidence>
<feature type="domain" description="AMP-dependent synthetase/ligase" evidence="6">
    <location>
        <begin position="37"/>
        <end position="438"/>
    </location>
</feature>
<dbReference type="GO" id="GO:0016020">
    <property type="term" value="C:membrane"/>
    <property type="evidence" value="ECO:0007669"/>
    <property type="project" value="TreeGrafter"/>
</dbReference>
<evidence type="ECO:0000256" key="2">
    <source>
        <dbReference type="ARBA" id="ARBA00022598"/>
    </source>
</evidence>
<evidence type="ECO:0000313" key="8">
    <source>
        <dbReference type="Proteomes" id="UP000192674"/>
    </source>
</evidence>
<dbReference type="Pfam" id="PF23562">
    <property type="entry name" value="AMP-binding_C_3"/>
    <property type="match status" value="1"/>
</dbReference>
<dbReference type="Gene3D" id="3.40.50.12780">
    <property type="entry name" value="N-terminal domain of ligase-like"/>
    <property type="match status" value="1"/>
</dbReference>
<dbReference type="InterPro" id="IPR020845">
    <property type="entry name" value="AMP-binding_CS"/>
</dbReference>
<dbReference type="InterPro" id="IPR042099">
    <property type="entry name" value="ANL_N_sf"/>
</dbReference>
<comment type="similarity">
    <text evidence="1">Belongs to the ATP-dependent AMP-binding enzyme family.</text>
</comment>
<evidence type="ECO:0000256" key="1">
    <source>
        <dbReference type="ARBA" id="ARBA00006432"/>
    </source>
</evidence>
<dbReference type="EMBL" id="FWXV01000009">
    <property type="protein sequence ID" value="SMD23319.1"/>
    <property type="molecule type" value="Genomic_DNA"/>
</dbReference>
<keyword evidence="4" id="KW-0443">Lipid metabolism</keyword>
<keyword evidence="2" id="KW-0436">Ligase</keyword>
<dbReference type="CDD" id="cd05907">
    <property type="entry name" value="VL_LC_FACS_like"/>
    <property type="match status" value="1"/>
</dbReference>
<dbReference type="Pfam" id="PF00501">
    <property type="entry name" value="AMP-binding"/>
    <property type="match status" value="1"/>
</dbReference>
<sequence>MHGVTRAVLSSRDVREYSAPATVTVTDEENLTDMVWANADRFGDAVSFRRLVDGSWVDVTAREFAAHVLAVAKGLIASGLRPGDRVALLSKTRYEWSLLDFAIWSAGCVTVPIYETSSAEQVEWILSDSGARAMVVETAGHKATVDGLVDRLPELTRVWQIDAGVDLAPAVDELTALGAEVDEDAAHELHRSVRADAVATLVYTSGTTGRPKGIELTHRNLLAEVRADIKAFPQLLKSGNSMLVFLPLAHVFARAISICCVYARTTLGHLPDVKTLVNDLGTFRPTFVVAVPRVFEKVYNTAKQRAHAEGKGKIFDAAEALAIQYSQTAKPGIALRAKHLVADRLVYGKLRLALGGRCEAAISGGAPLGARLAHFFRGIGVPVFEGYGLTETSAAIAVNTNANFKVGTVGRPVAGASVRIADDGEVLLSGDMVFSGYWHNPEATGESLRDGWFHTGDLGSLDDDGFLAITGRKKEIIVTAGGKNVAPAVLEDRLRMHPLVSQCLVVGDRKPFIGALITIDEEYFQGWKSRNGKQGTVAELADDPDLHAELQSAVDEANRAVSRAESIRNFTVLPQDFSEERGEITPSLKLRREIIASKYADRIEAIYAGH</sequence>
<organism evidence="7 8">
    <name type="scientific">Kibdelosporangium aridum</name>
    <dbReference type="NCBI Taxonomy" id="2030"/>
    <lineage>
        <taxon>Bacteria</taxon>
        <taxon>Bacillati</taxon>
        <taxon>Actinomycetota</taxon>
        <taxon>Actinomycetes</taxon>
        <taxon>Pseudonocardiales</taxon>
        <taxon>Pseudonocardiaceae</taxon>
        <taxon>Kibdelosporangium</taxon>
    </lineage>
</organism>
<evidence type="ECO:0000256" key="4">
    <source>
        <dbReference type="ARBA" id="ARBA00023098"/>
    </source>
</evidence>
<dbReference type="InterPro" id="IPR000873">
    <property type="entry name" value="AMP-dep_synth/lig_dom"/>
</dbReference>
<evidence type="ECO:0000313" key="7">
    <source>
        <dbReference type="EMBL" id="SMD23319.1"/>
    </source>
</evidence>
<name>A0A1Y5Y0N3_KIBAR</name>
<keyword evidence="8" id="KW-1185">Reference proteome</keyword>
<dbReference type="Proteomes" id="UP000192674">
    <property type="component" value="Unassembled WGS sequence"/>
</dbReference>
<reference evidence="7 8" key="1">
    <citation type="submission" date="2017-04" db="EMBL/GenBank/DDBJ databases">
        <authorList>
            <person name="Afonso C.L."/>
            <person name="Miller P.J."/>
            <person name="Scott M.A."/>
            <person name="Spackman E."/>
            <person name="Goraichik I."/>
            <person name="Dimitrov K.M."/>
            <person name="Suarez D.L."/>
            <person name="Swayne D.E."/>
        </authorList>
    </citation>
    <scope>NUCLEOTIDE SEQUENCE [LARGE SCALE GENOMIC DNA]</scope>
    <source>
        <strain evidence="7 8">DSM 43828</strain>
    </source>
</reference>
<dbReference type="SUPFAM" id="SSF56801">
    <property type="entry name" value="Acetyl-CoA synthetase-like"/>
    <property type="match status" value="1"/>
</dbReference>
<evidence type="ECO:0000259" key="6">
    <source>
        <dbReference type="Pfam" id="PF00501"/>
    </source>
</evidence>
<evidence type="ECO:0000256" key="5">
    <source>
        <dbReference type="ARBA" id="ARBA00032875"/>
    </source>
</evidence>
<protein>
    <recommendedName>
        <fullName evidence="5">Acyl-CoA synthetase</fullName>
    </recommendedName>
</protein>
<dbReference type="GO" id="GO:0004467">
    <property type="term" value="F:long-chain fatty acid-CoA ligase activity"/>
    <property type="evidence" value="ECO:0007669"/>
    <property type="project" value="TreeGrafter"/>
</dbReference>
<proteinExistence type="inferred from homology"/>
<accession>A0A1Y5Y0N3</accession>
<gene>
    <name evidence="7" type="ORF">SAMN05661093_07893</name>
</gene>
<dbReference type="AlphaFoldDB" id="A0A1Y5Y0N3"/>